<name>A0A8D5U846_9CREN</name>
<sequence>MDEELLKIMSEWNFWGEKEPNVGVERDCYRRRILKLLENVKVVAVSGIRRAGKSFIARQVVKKLIVEKGVKPEDTLIIRLDDERLVNPNYELLLKVYDLYLTYVKKGKGLTFLVIDEAQEVEGWERFVRGLEERDEARIIVTGSSAKLLS</sequence>
<accession>A0A8D5U846</accession>
<dbReference type="GeneID" id="67876218"/>
<proteinExistence type="predicted"/>
<dbReference type="PANTHER" id="PTHR33295:SF19">
    <property type="entry name" value="ARCHAEAL ATPASE"/>
    <property type="match status" value="1"/>
</dbReference>
<evidence type="ECO:0000313" key="2">
    <source>
        <dbReference type="EMBL" id="BCU71103.1"/>
    </source>
</evidence>
<dbReference type="KEGG" id="csty:KN1_24000"/>
<dbReference type="EMBL" id="AP024597">
    <property type="protein sequence ID" value="BCU71103.1"/>
    <property type="molecule type" value="Genomic_DNA"/>
</dbReference>
<dbReference type="InterPro" id="IPR041682">
    <property type="entry name" value="AAA_14"/>
</dbReference>
<dbReference type="SUPFAM" id="SSF52540">
    <property type="entry name" value="P-loop containing nucleoside triphosphate hydrolases"/>
    <property type="match status" value="1"/>
</dbReference>
<organism evidence="2 3">
    <name type="scientific">Stygiolobus caldivivus</name>
    <dbReference type="NCBI Taxonomy" id="2824673"/>
    <lineage>
        <taxon>Archaea</taxon>
        <taxon>Thermoproteota</taxon>
        <taxon>Thermoprotei</taxon>
        <taxon>Sulfolobales</taxon>
        <taxon>Sulfolobaceae</taxon>
        <taxon>Stygiolobus</taxon>
    </lineage>
</organism>
<evidence type="ECO:0000313" key="3">
    <source>
        <dbReference type="Proteomes" id="UP000825123"/>
    </source>
</evidence>
<keyword evidence="3" id="KW-1185">Reference proteome</keyword>
<evidence type="ECO:0000259" key="1">
    <source>
        <dbReference type="Pfam" id="PF13173"/>
    </source>
</evidence>
<dbReference type="Pfam" id="PF13173">
    <property type="entry name" value="AAA_14"/>
    <property type="match status" value="1"/>
</dbReference>
<dbReference type="AlphaFoldDB" id="A0A8D5U846"/>
<protein>
    <recommendedName>
        <fullName evidence="1">AAA domain-containing protein</fullName>
    </recommendedName>
</protein>
<dbReference type="PANTHER" id="PTHR33295">
    <property type="entry name" value="ATPASE"/>
    <property type="match status" value="1"/>
</dbReference>
<reference evidence="2 3" key="1">
    <citation type="submission" date="2021-04" db="EMBL/GenBank/DDBJ databases">
        <title>Complete genome sequence of Stygiolobus sp. KN-1.</title>
        <authorList>
            <person name="Nakamura K."/>
            <person name="Sakai H."/>
            <person name="Kurosawa N."/>
        </authorList>
    </citation>
    <scope>NUCLEOTIDE SEQUENCE [LARGE SCALE GENOMIC DNA]</scope>
    <source>
        <strain evidence="2 3">KN-1</strain>
    </source>
</reference>
<gene>
    <name evidence="2" type="ORF">KN1_24000</name>
</gene>
<feature type="domain" description="AAA" evidence="1">
    <location>
        <begin position="41"/>
        <end position="150"/>
    </location>
</feature>
<dbReference type="InterPro" id="IPR027417">
    <property type="entry name" value="P-loop_NTPase"/>
</dbReference>
<dbReference type="RefSeq" id="WP_225905682.1">
    <property type="nucleotide sequence ID" value="NZ_AP024597.1"/>
</dbReference>
<dbReference type="Proteomes" id="UP000825123">
    <property type="component" value="Chromosome"/>
</dbReference>